<evidence type="ECO:0000259" key="3">
    <source>
        <dbReference type="Pfam" id="PF00724"/>
    </source>
</evidence>
<dbReference type="AlphaFoldDB" id="A0A143PTI5"/>
<dbReference type="InterPro" id="IPR001155">
    <property type="entry name" value="OxRdtase_FMN_N"/>
</dbReference>
<dbReference type="STRING" id="1855912.LuPra_04650"/>
<sequence>MSHSYPRIAALKTAAQFEAHVTAIGATLPFDVQVQPAPDSPLAAAIETSAGRAGNRFSILPMEGWDGTTDGRPTDLTRRRWQRFGESGAKLIWGGEAFAVRHDGRANPNQLCLGPTSEADLVQLREDLFRGHRGAGLETGDLVVGLQLTHSGRYARPDPDKQPRPLAAYPHPVLDRRVSPDRPVPLLSDDDLDDLSARLVQAAALAQRAGFTFVDIKHCHGYLGHELLSARTREGRFGGDFVGRTRLLRQTVEGIRRDAPGLAIGVRLSAFDTTPFRKGEDEVGEPEAVQADYAYAFGRWDGTAALPDLSDTRAFLTLLTELGVDLVCLSAGSPYYNPHIQRPATFPPSDGYLPPEDPLMSVARQIAVTAALKQDFPTLRIVGSAYSYLQEWLPNVGQAVVRTGGADFIGLGRMVLSYPEMPLDVLRGQALKRKSICRTFSDCTTGPRNGLVSGCFPLDPFYTAHPDHARLKAAKAGA</sequence>
<dbReference type="SUPFAM" id="SSF51395">
    <property type="entry name" value="FMN-linked oxidoreductases"/>
    <property type="match status" value="1"/>
</dbReference>
<accession>A0A143PTI5</accession>
<dbReference type="PATRIC" id="fig|1813736.3.peg.4906"/>
<evidence type="ECO:0000313" key="5">
    <source>
        <dbReference type="Proteomes" id="UP000076079"/>
    </source>
</evidence>
<dbReference type="GO" id="GO:0010181">
    <property type="term" value="F:FMN binding"/>
    <property type="evidence" value="ECO:0007669"/>
    <property type="project" value="InterPro"/>
</dbReference>
<gene>
    <name evidence="4" type="primary">namA_2</name>
    <name evidence="4" type="ORF">LuPra_04650</name>
</gene>
<name>A0A143PTI5_LUTPR</name>
<dbReference type="InterPro" id="IPR051799">
    <property type="entry name" value="NADH_flavin_oxidoreductase"/>
</dbReference>
<dbReference type="EC" id="1.6.99.1" evidence="4"/>
<reference evidence="4 5" key="1">
    <citation type="journal article" date="2016" name="Genome Announc.">
        <title>First Complete Genome Sequence of a Subdivision 6 Acidobacterium Strain.</title>
        <authorList>
            <person name="Huang S."/>
            <person name="Vieira S."/>
            <person name="Bunk B."/>
            <person name="Riedel T."/>
            <person name="Sproer C."/>
            <person name="Overmann J."/>
        </authorList>
    </citation>
    <scope>NUCLEOTIDE SEQUENCE [LARGE SCALE GENOMIC DNA]</scope>
    <source>
        <strain evidence="5">DSM 100886 HEG_-6_39</strain>
    </source>
</reference>
<organism evidence="4 5">
    <name type="scientific">Luteitalea pratensis</name>
    <dbReference type="NCBI Taxonomy" id="1855912"/>
    <lineage>
        <taxon>Bacteria</taxon>
        <taxon>Pseudomonadati</taxon>
        <taxon>Acidobacteriota</taxon>
        <taxon>Vicinamibacteria</taxon>
        <taxon>Vicinamibacterales</taxon>
        <taxon>Vicinamibacteraceae</taxon>
        <taxon>Luteitalea</taxon>
    </lineage>
</organism>
<evidence type="ECO:0000256" key="1">
    <source>
        <dbReference type="ARBA" id="ARBA00022630"/>
    </source>
</evidence>
<dbReference type="KEGG" id="abac:LuPra_04650"/>
<dbReference type="EMBL" id="CP015136">
    <property type="protein sequence ID" value="AMY11400.1"/>
    <property type="molecule type" value="Genomic_DNA"/>
</dbReference>
<dbReference type="Proteomes" id="UP000076079">
    <property type="component" value="Chromosome"/>
</dbReference>
<keyword evidence="5" id="KW-1185">Reference proteome</keyword>
<keyword evidence="1" id="KW-0285">Flavoprotein</keyword>
<keyword evidence="2 4" id="KW-0560">Oxidoreductase</keyword>
<protein>
    <submittedName>
        <fullName evidence="4">NADPH dehydrogenase</fullName>
        <ecNumber evidence="4">1.6.99.1</ecNumber>
    </submittedName>
</protein>
<reference evidence="5" key="2">
    <citation type="submission" date="2016-04" db="EMBL/GenBank/DDBJ databases">
        <title>First Complete Genome Sequence of a Subdivision 6 Acidobacterium.</title>
        <authorList>
            <person name="Huang S."/>
            <person name="Vieira S."/>
            <person name="Bunk B."/>
            <person name="Riedel T."/>
            <person name="Sproeer C."/>
            <person name="Overmann J."/>
        </authorList>
    </citation>
    <scope>NUCLEOTIDE SEQUENCE [LARGE SCALE GENOMIC DNA]</scope>
    <source>
        <strain evidence="5">DSM 100886 HEG_-6_39</strain>
    </source>
</reference>
<dbReference type="RefSeq" id="WP_110172949.1">
    <property type="nucleotide sequence ID" value="NZ_CP015136.1"/>
</dbReference>
<dbReference type="Pfam" id="PF00724">
    <property type="entry name" value="Oxidored_FMN"/>
    <property type="match status" value="1"/>
</dbReference>
<evidence type="ECO:0000313" key="4">
    <source>
        <dbReference type="EMBL" id="AMY11400.1"/>
    </source>
</evidence>
<evidence type="ECO:0000256" key="2">
    <source>
        <dbReference type="ARBA" id="ARBA00023002"/>
    </source>
</evidence>
<dbReference type="PANTHER" id="PTHR43656">
    <property type="entry name" value="BINDING OXIDOREDUCTASE, PUTATIVE (AFU_ORTHOLOGUE AFUA_2G08260)-RELATED"/>
    <property type="match status" value="1"/>
</dbReference>
<dbReference type="OrthoDB" id="9772736at2"/>
<dbReference type="PANTHER" id="PTHR43656:SF2">
    <property type="entry name" value="BINDING OXIDOREDUCTASE, PUTATIVE (AFU_ORTHOLOGUE AFUA_2G08260)-RELATED"/>
    <property type="match status" value="1"/>
</dbReference>
<dbReference type="InterPro" id="IPR013785">
    <property type="entry name" value="Aldolase_TIM"/>
</dbReference>
<feature type="domain" description="NADH:flavin oxidoreductase/NADH oxidase N-terminal" evidence="3">
    <location>
        <begin position="143"/>
        <end position="283"/>
    </location>
</feature>
<dbReference type="GO" id="GO:0003959">
    <property type="term" value="F:NADPH dehydrogenase activity"/>
    <property type="evidence" value="ECO:0007669"/>
    <property type="project" value="UniProtKB-EC"/>
</dbReference>
<proteinExistence type="predicted"/>
<dbReference type="Gene3D" id="3.20.20.70">
    <property type="entry name" value="Aldolase class I"/>
    <property type="match status" value="1"/>
</dbReference>